<dbReference type="CDD" id="cd00995">
    <property type="entry name" value="PBP2_NikA_DppA_OppA_like"/>
    <property type="match status" value="1"/>
</dbReference>
<evidence type="ECO:0000259" key="5">
    <source>
        <dbReference type="Pfam" id="PF00496"/>
    </source>
</evidence>
<dbReference type="InterPro" id="IPR030678">
    <property type="entry name" value="Peptide/Ni-bd"/>
</dbReference>
<dbReference type="RefSeq" id="WP_258799004.1">
    <property type="nucleotide sequence ID" value="NZ_JANTHX010000007.1"/>
</dbReference>
<feature type="signal peptide" evidence="4">
    <location>
        <begin position="1"/>
        <end position="21"/>
    </location>
</feature>
<name>A0ABT1ZGU1_9MICO</name>
<evidence type="ECO:0000313" key="7">
    <source>
        <dbReference type="Proteomes" id="UP001205337"/>
    </source>
</evidence>
<dbReference type="InterPro" id="IPR039424">
    <property type="entry name" value="SBP_5"/>
</dbReference>
<proteinExistence type="inferred from homology"/>
<feature type="domain" description="Solute-binding protein family 5" evidence="5">
    <location>
        <begin position="77"/>
        <end position="416"/>
    </location>
</feature>
<keyword evidence="3 4" id="KW-0732">Signal</keyword>
<dbReference type="Gene3D" id="3.10.105.10">
    <property type="entry name" value="Dipeptide-binding Protein, Domain 3"/>
    <property type="match status" value="1"/>
</dbReference>
<accession>A0ABT1ZGU1</accession>
<evidence type="ECO:0000256" key="3">
    <source>
        <dbReference type="ARBA" id="ARBA00022729"/>
    </source>
</evidence>
<evidence type="ECO:0000313" key="6">
    <source>
        <dbReference type="EMBL" id="MCS0499917.1"/>
    </source>
</evidence>
<dbReference type="InterPro" id="IPR000914">
    <property type="entry name" value="SBP_5_dom"/>
</dbReference>
<evidence type="ECO:0000256" key="2">
    <source>
        <dbReference type="ARBA" id="ARBA00022448"/>
    </source>
</evidence>
<protein>
    <submittedName>
        <fullName evidence="6">ABC transporter substrate-binding protein</fullName>
    </submittedName>
</protein>
<keyword evidence="2" id="KW-0813">Transport</keyword>
<feature type="chain" id="PRO_5047490220" evidence="4">
    <location>
        <begin position="22"/>
        <end position="492"/>
    </location>
</feature>
<comment type="similarity">
    <text evidence="1">Belongs to the bacterial solute-binding protein 5 family.</text>
</comment>
<dbReference type="SUPFAM" id="SSF53850">
    <property type="entry name" value="Periplasmic binding protein-like II"/>
    <property type="match status" value="1"/>
</dbReference>
<dbReference type="EMBL" id="JANTHX010000007">
    <property type="protein sequence ID" value="MCS0499917.1"/>
    <property type="molecule type" value="Genomic_DNA"/>
</dbReference>
<dbReference type="Proteomes" id="UP001205337">
    <property type="component" value="Unassembled WGS sequence"/>
</dbReference>
<dbReference type="Pfam" id="PF00496">
    <property type="entry name" value="SBP_bac_5"/>
    <property type="match status" value="1"/>
</dbReference>
<dbReference type="Gene3D" id="3.40.190.10">
    <property type="entry name" value="Periplasmic binding protein-like II"/>
    <property type="match status" value="1"/>
</dbReference>
<evidence type="ECO:0000256" key="4">
    <source>
        <dbReference type="SAM" id="SignalP"/>
    </source>
</evidence>
<dbReference type="PROSITE" id="PS51257">
    <property type="entry name" value="PROKAR_LIPOPROTEIN"/>
    <property type="match status" value="1"/>
</dbReference>
<dbReference type="PIRSF" id="PIRSF002741">
    <property type="entry name" value="MppA"/>
    <property type="match status" value="1"/>
</dbReference>
<dbReference type="PANTHER" id="PTHR30290:SF9">
    <property type="entry name" value="OLIGOPEPTIDE-BINDING PROTEIN APPA"/>
    <property type="match status" value="1"/>
</dbReference>
<keyword evidence="7" id="KW-1185">Reference proteome</keyword>
<organism evidence="6 7">
    <name type="scientific">Protaetiibacter mangrovi</name>
    <dbReference type="NCBI Taxonomy" id="2970926"/>
    <lineage>
        <taxon>Bacteria</taxon>
        <taxon>Bacillati</taxon>
        <taxon>Actinomycetota</taxon>
        <taxon>Actinomycetes</taxon>
        <taxon>Micrococcales</taxon>
        <taxon>Microbacteriaceae</taxon>
        <taxon>Protaetiibacter</taxon>
    </lineage>
</organism>
<sequence>MRKTRTSLAFAALAAAALALAACAPTEAPVKDTVVVAPQFATESLDPHGADGAGIGTGQAAMSIFSRLLAPDSEGSFHPDLAESWDTNTDGSEWTFHLRDGVVFSDDTPLTSADVVASFDRIMTLNGPLAGNFTGVSVDAADDVTVTFTSAKPMLAGQLALIFVTKADVTDADFAEPIGSGPYVVESFAPSESLKLTPNTKYYGDVPTIGELEYRWIPEVSTRLTALQTGEVDATWGIPDDQVAALKANSDVTVESSPSTLVVTMWFNSSRPTFATSEVRNALWEAVDFDTIISTLFPDSGKVSDSVLAPNVFGSTPQDPKKYDPDAARAALEKAGFDFGQEIQIQYKEAEYTEFMSAIVSDLAKVGVKAVPVQKEAAVFLDDLLSLNWDVNFQLVGTPTYDAAQNLGRLYPCAANRNGYCNPELDAILAEAGSITDEDERLDLYDQANAIIWGDAVGMFPMVVNTTYAWRTGLNGFEPDPLTKPDLSHVGY</sequence>
<comment type="caution">
    <text evidence="6">The sequence shown here is derived from an EMBL/GenBank/DDBJ whole genome shotgun (WGS) entry which is preliminary data.</text>
</comment>
<reference evidence="6 7" key="1">
    <citation type="submission" date="2022-08" db="EMBL/GenBank/DDBJ databases">
        <authorList>
            <person name="Li F."/>
        </authorList>
    </citation>
    <scope>NUCLEOTIDE SEQUENCE [LARGE SCALE GENOMIC DNA]</scope>
    <source>
        <strain evidence="6 7">10F1B-8-1</strain>
    </source>
</reference>
<gene>
    <name evidence="6" type="ORF">NUH29_10185</name>
</gene>
<evidence type="ECO:0000256" key="1">
    <source>
        <dbReference type="ARBA" id="ARBA00005695"/>
    </source>
</evidence>
<dbReference type="PANTHER" id="PTHR30290">
    <property type="entry name" value="PERIPLASMIC BINDING COMPONENT OF ABC TRANSPORTER"/>
    <property type="match status" value="1"/>
</dbReference>
<dbReference type="Gene3D" id="3.90.76.10">
    <property type="entry name" value="Dipeptide-binding Protein, Domain 1"/>
    <property type="match status" value="1"/>
</dbReference>